<gene>
    <name evidence="12" type="primary">LOC118420212</name>
</gene>
<keyword evidence="4 9" id="KW-0808">Transferase</keyword>
<keyword evidence="5 9" id="KW-0479">Metal-binding</keyword>
<reference evidence="12" key="2">
    <citation type="submission" date="2025-08" db="UniProtKB">
        <authorList>
            <consortium name="RefSeq"/>
        </authorList>
    </citation>
    <scope>IDENTIFICATION</scope>
    <source>
        <strain evidence="12">S238N-H82</strain>
        <tissue evidence="12">Testes</tissue>
    </source>
</reference>
<dbReference type="GO" id="GO:0005737">
    <property type="term" value="C:cytoplasm"/>
    <property type="evidence" value="ECO:0007669"/>
    <property type="project" value="UniProtKB-SubCell"/>
</dbReference>
<dbReference type="InterPro" id="IPR001841">
    <property type="entry name" value="Znf_RING"/>
</dbReference>
<dbReference type="GeneID" id="118420212"/>
<sequence>MGRNIRKVRQDHPEVITKSTDDDTTVMFMGEPEKIRAARADFCGLLAIPVATSARERVTNLTGTATKNTKSGQVTTEKNNDVICPICLSVPTNPRSPPCKARGCKAVFCKKCLDKAMKTTPFCPVCSTVVGKLMGNQPEGSMKVSYYRQRNLAGYKRTGTIIIDYAFRDGIQGSEHPNPGKPYTGTTRKAYLPYNADGIKVLRLLKQAFEQKLTFTIGTSSTSGYSDTVTWNDIHHKTNTHGGLSMHGYPDPGYLKRVTEELAAKGIK</sequence>
<dbReference type="InterPro" id="IPR039398">
    <property type="entry name" value="Deltex_fam"/>
</dbReference>
<dbReference type="Proteomes" id="UP000001554">
    <property type="component" value="Chromosome 7"/>
</dbReference>
<comment type="pathway">
    <text evidence="2 9">Protein modification; protein ubiquitination.</text>
</comment>
<dbReference type="KEGG" id="bfo:118420212"/>
<evidence type="ECO:0000256" key="9">
    <source>
        <dbReference type="RuleBase" id="RU367105"/>
    </source>
</evidence>
<dbReference type="InterPro" id="IPR039399">
    <property type="entry name" value="Deltex_C_sf"/>
</dbReference>
<dbReference type="Pfam" id="PF13639">
    <property type="entry name" value="zf-RING_2"/>
    <property type="match status" value="1"/>
</dbReference>
<dbReference type="SUPFAM" id="SSF57850">
    <property type="entry name" value="RING/U-box"/>
    <property type="match status" value="1"/>
</dbReference>
<reference evidence="11" key="1">
    <citation type="journal article" date="2020" name="Nat. Ecol. Evol.">
        <title>Deeply conserved synteny resolves early events in vertebrate evolution.</title>
        <authorList>
            <person name="Simakov O."/>
            <person name="Marletaz F."/>
            <person name="Yue J.X."/>
            <person name="O'Connell B."/>
            <person name="Jenkins J."/>
            <person name="Brandt A."/>
            <person name="Calef R."/>
            <person name="Tung C.H."/>
            <person name="Huang T.K."/>
            <person name="Schmutz J."/>
            <person name="Satoh N."/>
            <person name="Yu J.K."/>
            <person name="Putnam N.H."/>
            <person name="Green R.E."/>
            <person name="Rokhsar D.S."/>
        </authorList>
    </citation>
    <scope>NUCLEOTIDE SEQUENCE [LARGE SCALE GENOMIC DNA]</scope>
    <source>
        <strain evidence="11">S238N-H82</strain>
    </source>
</reference>
<comment type="similarity">
    <text evidence="3 9">Belongs to the Deltex family.</text>
</comment>
<evidence type="ECO:0000256" key="7">
    <source>
        <dbReference type="ARBA" id="ARBA00022833"/>
    </source>
</evidence>
<evidence type="ECO:0000256" key="8">
    <source>
        <dbReference type="PROSITE-ProRule" id="PRU00175"/>
    </source>
</evidence>
<dbReference type="GO" id="GO:0016567">
    <property type="term" value="P:protein ubiquitination"/>
    <property type="evidence" value="ECO:0000318"/>
    <property type="project" value="GO_Central"/>
</dbReference>
<organism evidence="11 12">
    <name type="scientific">Branchiostoma floridae</name>
    <name type="common">Florida lancelet</name>
    <name type="synonym">Amphioxus</name>
    <dbReference type="NCBI Taxonomy" id="7739"/>
    <lineage>
        <taxon>Eukaryota</taxon>
        <taxon>Metazoa</taxon>
        <taxon>Chordata</taxon>
        <taxon>Cephalochordata</taxon>
        <taxon>Leptocardii</taxon>
        <taxon>Amphioxiformes</taxon>
        <taxon>Branchiostomatidae</taxon>
        <taxon>Branchiostoma</taxon>
    </lineage>
</organism>
<dbReference type="PROSITE" id="PS50089">
    <property type="entry name" value="ZF_RING_2"/>
    <property type="match status" value="1"/>
</dbReference>
<evidence type="ECO:0000313" key="12">
    <source>
        <dbReference type="RefSeq" id="XP_035682821.1"/>
    </source>
</evidence>
<dbReference type="Pfam" id="PF18102">
    <property type="entry name" value="DTC"/>
    <property type="match status" value="1"/>
</dbReference>
<comment type="subcellular location">
    <subcellularLocation>
        <location evidence="9">Cytoplasm</location>
    </subcellularLocation>
</comment>
<dbReference type="PANTHER" id="PTHR12622">
    <property type="entry name" value="DELTEX-RELATED"/>
    <property type="match status" value="1"/>
</dbReference>
<keyword evidence="7 9" id="KW-0862">Zinc</keyword>
<evidence type="ECO:0000313" key="11">
    <source>
        <dbReference type="Proteomes" id="UP000001554"/>
    </source>
</evidence>
<dbReference type="GO" id="GO:0061630">
    <property type="term" value="F:ubiquitin protein ligase activity"/>
    <property type="evidence" value="ECO:0000318"/>
    <property type="project" value="GO_Central"/>
</dbReference>
<dbReference type="Gene3D" id="3.30.40.10">
    <property type="entry name" value="Zinc/RING finger domain, C3HC4 (zinc finger)"/>
    <property type="match status" value="1"/>
</dbReference>
<dbReference type="CDD" id="cd09633">
    <property type="entry name" value="Deltex_C"/>
    <property type="match status" value="1"/>
</dbReference>
<keyword evidence="6 8" id="KW-0863">Zinc-finger</keyword>
<protein>
    <recommendedName>
        <fullName evidence="9">E3 ubiquitin-protein ligase</fullName>
        <ecNumber evidence="9">2.3.2.27</ecNumber>
    </recommendedName>
</protein>
<dbReference type="InterPro" id="IPR013083">
    <property type="entry name" value="Znf_RING/FYVE/PHD"/>
</dbReference>
<dbReference type="Gene3D" id="3.30.390.130">
    <property type="match status" value="1"/>
</dbReference>
<keyword evidence="11" id="KW-1185">Reference proteome</keyword>
<evidence type="ECO:0000256" key="4">
    <source>
        <dbReference type="ARBA" id="ARBA00022679"/>
    </source>
</evidence>
<evidence type="ECO:0000259" key="10">
    <source>
        <dbReference type="PROSITE" id="PS50089"/>
    </source>
</evidence>
<proteinExistence type="inferred from homology"/>
<evidence type="ECO:0000256" key="1">
    <source>
        <dbReference type="ARBA" id="ARBA00000900"/>
    </source>
</evidence>
<evidence type="ECO:0000256" key="5">
    <source>
        <dbReference type="ARBA" id="ARBA00022723"/>
    </source>
</evidence>
<accession>A0A9J7MWQ7</accession>
<dbReference type="GO" id="GO:0005654">
    <property type="term" value="C:nucleoplasm"/>
    <property type="evidence" value="ECO:0000318"/>
    <property type="project" value="GO_Central"/>
</dbReference>
<evidence type="ECO:0000256" key="3">
    <source>
        <dbReference type="ARBA" id="ARBA00009413"/>
    </source>
</evidence>
<keyword evidence="9" id="KW-0963">Cytoplasm</keyword>
<comment type="catalytic activity">
    <reaction evidence="1 9">
        <text>S-ubiquitinyl-[E2 ubiquitin-conjugating enzyme]-L-cysteine + [acceptor protein]-L-lysine = [E2 ubiquitin-conjugating enzyme]-L-cysteine + N(6)-ubiquitinyl-[acceptor protein]-L-lysine.</text>
        <dbReference type="EC" id="2.3.2.27"/>
    </reaction>
</comment>
<dbReference type="GO" id="GO:0008270">
    <property type="term" value="F:zinc ion binding"/>
    <property type="evidence" value="ECO:0007669"/>
    <property type="project" value="UniProtKB-KW"/>
</dbReference>
<dbReference type="OMA" id="REPMHEM"/>
<evidence type="ECO:0000256" key="2">
    <source>
        <dbReference type="ARBA" id="ARBA00004906"/>
    </source>
</evidence>
<dbReference type="InterPro" id="IPR039396">
    <property type="entry name" value="Deltex_C"/>
</dbReference>
<dbReference type="RefSeq" id="XP_035682821.1">
    <property type="nucleotide sequence ID" value="XM_035826928.1"/>
</dbReference>
<evidence type="ECO:0000256" key="6">
    <source>
        <dbReference type="ARBA" id="ARBA00022771"/>
    </source>
</evidence>
<dbReference type="OrthoDB" id="527344at2759"/>
<name>A0A9J7MWQ7_BRAFL</name>
<dbReference type="GO" id="GO:0007219">
    <property type="term" value="P:Notch signaling pathway"/>
    <property type="evidence" value="ECO:0000318"/>
    <property type="project" value="GO_Central"/>
</dbReference>
<dbReference type="EC" id="2.3.2.27" evidence="9"/>
<feature type="domain" description="RING-type" evidence="10">
    <location>
        <begin position="84"/>
        <end position="127"/>
    </location>
</feature>
<dbReference type="AlphaFoldDB" id="A0A9J7MWQ7"/>